<dbReference type="Proteomes" id="UP000266915">
    <property type="component" value="Unassembled WGS sequence"/>
</dbReference>
<evidence type="ECO:0000313" key="2">
    <source>
        <dbReference type="Proteomes" id="UP000266915"/>
    </source>
</evidence>
<comment type="caution">
    <text evidence="1">The sequence shown here is derived from an EMBL/GenBank/DDBJ whole genome shotgun (WGS) entry which is preliminary data.</text>
</comment>
<evidence type="ECO:0000313" key="1">
    <source>
        <dbReference type="EMBL" id="ROR76082.1"/>
    </source>
</evidence>
<name>A0A3N2BLP0_9MICO</name>
<keyword evidence="2" id="KW-1185">Reference proteome</keyword>
<accession>A0A3N2BLP0</accession>
<reference evidence="1 2" key="1">
    <citation type="submission" date="2018-11" db="EMBL/GenBank/DDBJ databases">
        <title>Sequencing the genomes of 1000 actinobacteria strains.</title>
        <authorList>
            <person name="Klenk H.-P."/>
        </authorList>
    </citation>
    <scope>NUCLEOTIDE SEQUENCE [LARGE SCALE GENOMIC DNA]</scope>
    <source>
        <strain evidence="1 2">DSM 14012</strain>
    </source>
</reference>
<dbReference type="RefSeq" id="WP_085514138.1">
    <property type="nucleotide sequence ID" value="NZ_FXAP01000007.1"/>
</dbReference>
<protein>
    <submittedName>
        <fullName evidence="1">Uncharacterized protein</fullName>
    </submittedName>
</protein>
<sequence length="263" mass="28354">MSKQTASTDHSIVSKAGGAIRETTTSAGQFRDILAHTPSGSSHLLYKHVMNGAPLTMNTKGVRHGVEILVAAANERGLSEDLILSLLTESAQIIETRPSAGGAMTEDQARFLVESGTMTAERLAEVEARVARGDLAARERKTRLSVIADAMSTEEVADMLGIDASSVRHRQSKDQLYSIKVGAKRLYPAWQFTDSTKPAALPHLAAIISAIPKGMHAATVQGFMTTPQRSLHIDDNRVTPRDWLQQGGDKQAVLDILDGYLLS</sequence>
<proteinExistence type="predicted"/>
<gene>
    <name evidence="1" type="ORF">EDD42_4035</name>
</gene>
<dbReference type="AlphaFoldDB" id="A0A3N2BLP0"/>
<dbReference type="EMBL" id="RKHL01000002">
    <property type="protein sequence ID" value="ROR76082.1"/>
    <property type="molecule type" value="Genomic_DNA"/>
</dbReference>
<organism evidence="1 2">
    <name type="scientific">Plantibacter flavus</name>
    <dbReference type="NCBI Taxonomy" id="150123"/>
    <lineage>
        <taxon>Bacteria</taxon>
        <taxon>Bacillati</taxon>
        <taxon>Actinomycetota</taxon>
        <taxon>Actinomycetes</taxon>
        <taxon>Micrococcales</taxon>
        <taxon>Microbacteriaceae</taxon>
        <taxon>Plantibacter</taxon>
    </lineage>
</organism>